<dbReference type="CDD" id="cd00067">
    <property type="entry name" value="GAL4"/>
    <property type="match status" value="1"/>
</dbReference>
<dbReference type="InterPro" id="IPR007219">
    <property type="entry name" value="XnlR_reg_dom"/>
</dbReference>
<dbReference type="SUPFAM" id="SSF57701">
    <property type="entry name" value="Zn2/Cys6 DNA-binding domain"/>
    <property type="match status" value="1"/>
</dbReference>
<evidence type="ECO:0000256" key="2">
    <source>
        <dbReference type="ARBA" id="ARBA00023242"/>
    </source>
</evidence>
<dbReference type="EMBL" id="JAGTJS010000036">
    <property type="protein sequence ID" value="KAH7230727.1"/>
    <property type="molecule type" value="Genomic_DNA"/>
</dbReference>
<dbReference type="CDD" id="cd12148">
    <property type="entry name" value="fungal_TF_MHR"/>
    <property type="match status" value="1"/>
</dbReference>
<evidence type="ECO:0000313" key="5">
    <source>
        <dbReference type="EMBL" id="KAH7230727.1"/>
    </source>
</evidence>
<organism evidence="5 6">
    <name type="scientific">Fusarium solani</name>
    <name type="common">Filamentous fungus</name>
    <dbReference type="NCBI Taxonomy" id="169388"/>
    <lineage>
        <taxon>Eukaryota</taxon>
        <taxon>Fungi</taxon>
        <taxon>Dikarya</taxon>
        <taxon>Ascomycota</taxon>
        <taxon>Pezizomycotina</taxon>
        <taxon>Sordariomycetes</taxon>
        <taxon>Hypocreomycetidae</taxon>
        <taxon>Hypocreales</taxon>
        <taxon>Nectriaceae</taxon>
        <taxon>Fusarium</taxon>
        <taxon>Fusarium solani species complex</taxon>
    </lineage>
</organism>
<comment type="caution">
    <text evidence="5">The sequence shown here is derived from an EMBL/GenBank/DDBJ whole genome shotgun (WGS) entry which is preliminary data.</text>
</comment>
<feature type="domain" description="Zn(2)-C6 fungal-type" evidence="4">
    <location>
        <begin position="39"/>
        <end position="71"/>
    </location>
</feature>
<feature type="compositionally biased region" description="Polar residues" evidence="3">
    <location>
        <begin position="116"/>
        <end position="133"/>
    </location>
</feature>
<dbReference type="InterPro" id="IPR036864">
    <property type="entry name" value="Zn2-C6_fun-type_DNA-bd_sf"/>
</dbReference>
<dbReference type="Proteomes" id="UP000736672">
    <property type="component" value="Unassembled WGS sequence"/>
</dbReference>
<keyword evidence="2" id="KW-0539">Nucleus</keyword>
<dbReference type="PANTHER" id="PTHR47425">
    <property type="entry name" value="FARB-RELATED"/>
    <property type="match status" value="1"/>
</dbReference>
<protein>
    <recommendedName>
        <fullName evidence="4">Zn(2)-C6 fungal-type domain-containing protein</fullName>
    </recommendedName>
</protein>
<dbReference type="InterPro" id="IPR001138">
    <property type="entry name" value="Zn2Cys6_DnaBD"/>
</dbReference>
<evidence type="ECO:0000256" key="3">
    <source>
        <dbReference type="SAM" id="MobiDB-lite"/>
    </source>
</evidence>
<feature type="region of interest" description="Disordered" evidence="3">
    <location>
        <begin position="73"/>
        <end position="141"/>
    </location>
</feature>
<accession>A0A9P9JMR3</accession>
<dbReference type="SMART" id="SM00066">
    <property type="entry name" value="GAL4"/>
    <property type="match status" value="1"/>
</dbReference>
<dbReference type="Pfam" id="PF04082">
    <property type="entry name" value="Fungal_trans"/>
    <property type="match status" value="1"/>
</dbReference>
<reference evidence="5" key="1">
    <citation type="journal article" date="2021" name="Nat. Commun.">
        <title>Genetic determinants of endophytism in the Arabidopsis root mycobiome.</title>
        <authorList>
            <person name="Mesny F."/>
            <person name="Miyauchi S."/>
            <person name="Thiergart T."/>
            <person name="Pickel B."/>
            <person name="Atanasova L."/>
            <person name="Karlsson M."/>
            <person name="Huettel B."/>
            <person name="Barry K.W."/>
            <person name="Haridas S."/>
            <person name="Chen C."/>
            <person name="Bauer D."/>
            <person name="Andreopoulos W."/>
            <person name="Pangilinan J."/>
            <person name="LaButti K."/>
            <person name="Riley R."/>
            <person name="Lipzen A."/>
            <person name="Clum A."/>
            <person name="Drula E."/>
            <person name="Henrissat B."/>
            <person name="Kohler A."/>
            <person name="Grigoriev I.V."/>
            <person name="Martin F.M."/>
            <person name="Hacquard S."/>
        </authorList>
    </citation>
    <scope>NUCLEOTIDE SEQUENCE</scope>
    <source>
        <strain evidence="5">FSSC 5 MPI-SDFR-AT-0091</strain>
    </source>
</reference>
<proteinExistence type="predicted"/>
<dbReference type="InterPro" id="IPR052761">
    <property type="entry name" value="Fungal_Detox/Toxin_TFs"/>
</dbReference>
<evidence type="ECO:0000256" key="1">
    <source>
        <dbReference type="ARBA" id="ARBA00022723"/>
    </source>
</evidence>
<dbReference type="Gene3D" id="4.10.240.10">
    <property type="entry name" value="Zn(2)-C6 fungal-type DNA-binding domain"/>
    <property type="match status" value="1"/>
</dbReference>
<dbReference type="PANTHER" id="PTHR47425:SF2">
    <property type="entry name" value="FARB-RELATED"/>
    <property type="match status" value="1"/>
</dbReference>
<sequence length="881" mass="97158">MHGACLCHYRYHLTERLGTLATMQPQPPVKATRKRVPRACDLCRFRKVRCILEAPAKPCVNCKHNGKQCTFNRRHGMASRNPRNGPPTPKSIANPTGSPSLGEPSEPDQFLMGCASPSTNKPSAQSDYAQPANQRDPITAANNSDVFSMNVGVDANRYSAGVVRRPGTTCHPDYSFLQAPDTKSLLPQDLAFLTSQGCFIVPHRAALDEFMQQYFLHVHPMLPILNEKDHWQAYNSQDSQGQGRMSILVLQGLLFVSSGFMSLETIKSLGFRNVHQAKLAFYRRAKLLYDFNCEKSSISIAQAALLLAQTHLIPHCLAGNKPLGSIWLGVAIAYARDAKAHCYFSLKTKSLAELPKFQKLHNTLKRLWWCCIICDRLLPLTSRQNIKITKSNFSFSGCPPLGSADLADESYGSDVYDPTTKLVHAEILSKLVDLCLILTDVLTVTSVFHNNPSWILSRRLAGLNDAGLCQMALSRWYSSWADVKSTILERTNESDFTGSSTSSITLFVNLVEMYYQSARLSLCHYDILRCRIISTPESHNKLITQREELQGAAASVTDCLLELGRLGLTRWLPMTAIGCTAFPLALHMIDVELLGPGHDKAHSQTAVQVLDRKQQQVKVLLETMSSYRQRYYIADWVMSTICHVVKLASQQFPGLSSSEGVTSSSRAYWADILLTQPSYYLRLAMTVDLSISHGKLPDDSDFPPSLRQSSHVDKPLNLHPDAVPNFMPTTDVDDRVVDLSEMEGMETTGNIGEPIEENPTKDATVPQAQIPTDLSDLPVSASNENGMASDDFSAALDLEMSEIPLMSLDDLHIVVSGTADNSWPYKLLGSSSGGSTAWDCFAWTGNSMGGSEVQGGFLEELDTYLGVDDYREGGLSAGLAI</sequence>
<keyword evidence="6" id="KW-1185">Reference proteome</keyword>
<dbReference type="OrthoDB" id="5121955at2759"/>
<dbReference type="PROSITE" id="PS00463">
    <property type="entry name" value="ZN2_CY6_FUNGAL_1"/>
    <property type="match status" value="1"/>
</dbReference>
<dbReference type="GO" id="GO:0008270">
    <property type="term" value="F:zinc ion binding"/>
    <property type="evidence" value="ECO:0007669"/>
    <property type="project" value="InterPro"/>
</dbReference>
<evidence type="ECO:0000313" key="6">
    <source>
        <dbReference type="Proteomes" id="UP000736672"/>
    </source>
</evidence>
<dbReference type="AlphaFoldDB" id="A0A9P9JMR3"/>
<evidence type="ECO:0000259" key="4">
    <source>
        <dbReference type="PROSITE" id="PS50048"/>
    </source>
</evidence>
<dbReference type="PROSITE" id="PS50048">
    <property type="entry name" value="ZN2_CY6_FUNGAL_2"/>
    <property type="match status" value="1"/>
</dbReference>
<dbReference type="GO" id="GO:0006351">
    <property type="term" value="P:DNA-templated transcription"/>
    <property type="evidence" value="ECO:0007669"/>
    <property type="project" value="InterPro"/>
</dbReference>
<name>A0A9P9JMR3_FUSSL</name>
<dbReference type="GO" id="GO:0003677">
    <property type="term" value="F:DNA binding"/>
    <property type="evidence" value="ECO:0007669"/>
    <property type="project" value="InterPro"/>
</dbReference>
<dbReference type="GO" id="GO:0000981">
    <property type="term" value="F:DNA-binding transcription factor activity, RNA polymerase II-specific"/>
    <property type="evidence" value="ECO:0007669"/>
    <property type="project" value="InterPro"/>
</dbReference>
<dbReference type="Pfam" id="PF00172">
    <property type="entry name" value="Zn_clus"/>
    <property type="match status" value="1"/>
</dbReference>
<gene>
    <name evidence="5" type="ORF">B0J15DRAFT_199661</name>
</gene>
<keyword evidence="1" id="KW-0479">Metal-binding</keyword>